<sequence length="126" mass="13803">MASPAGKAGVIPPTEDGDTLDQVARVVLDDILYNVVQDLLSKTHMEEKLARAATASIRVEKLASDAADGGADSKPDVRIETDAAIYEDGKTFFAQDVTFLDFYTRQMERALESLIRVEYIVKASIH</sequence>
<comment type="caution">
    <text evidence="1">The sequence shown here is derived from an EMBL/GenBank/DDBJ whole genome shotgun (WGS) entry which is preliminary data.</text>
</comment>
<name>A0A9P1HAA5_9PEZI</name>
<protein>
    <submittedName>
        <fullName evidence="1">Uncharacterized protein</fullName>
    </submittedName>
</protein>
<dbReference type="OrthoDB" id="21557at2759"/>
<dbReference type="EMBL" id="CALLCH030000017">
    <property type="protein sequence ID" value="CAI4218378.1"/>
    <property type="molecule type" value="Genomic_DNA"/>
</dbReference>
<evidence type="ECO:0000313" key="1">
    <source>
        <dbReference type="EMBL" id="CAI4218378.1"/>
    </source>
</evidence>
<dbReference type="Proteomes" id="UP000838763">
    <property type="component" value="Unassembled WGS sequence"/>
</dbReference>
<dbReference type="AlphaFoldDB" id="A0A9P1HAA5"/>
<proteinExistence type="predicted"/>
<reference evidence="1" key="1">
    <citation type="submission" date="2022-11" db="EMBL/GenBank/DDBJ databases">
        <authorList>
            <person name="Scott C."/>
            <person name="Bruce N."/>
        </authorList>
    </citation>
    <scope>NUCLEOTIDE SEQUENCE</scope>
</reference>
<organism evidence="1 2">
    <name type="scientific">Parascedosporium putredinis</name>
    <dbReference type="NCBI Taxonomy" id="1442378"/>
    <lineage>
        <taxon>Eukaryota</taxon>
        <taxon>Fungi</taxon>
        <taxon>Dikarya</taxon>
        <taxon>Ascomycota</taxon>
        <taxon>Pezizomycotina</taxon>
        <taxon>Sordariomycetes</taxon>
        <taxon>Hypocreomycetidae</taxon>
        <taxon>Microascales</taxon>
        <taxon>Microascaceae</taxon>
        <taxon>Parascedosporium</taxon>
    </lineage>
</organism>
<gene>
    <name evidence="1" type="ORF">PPNO1_LOCUS7968</name>
</gene>
<keyword evidence="2" id="KW-1185">Reference proteome</keyword>
<accession>A0A9P1HAA5</accession>
<evidence type="ECO:0000313" key="2">
    <source>
        <dbReference type="Proteomes" id="UP000838763"/>
    </source>
</evidence>